<reference evidence="1 2" key="1">
    <citation type="journal article" date="2022" name="Syst. Appl. Microbiol.">
        <title>Rhodopirellula aestuarii sp. nov., a novel member of the genus Rhodopirellula isolated from brackish sediments collected in the Tagus River estuary, Portugal.</title>
        <authorList>
            <person name="Vitorino I.R."/>
            <person name="Klimek D."/>
            <person name="Calusinska M."/>
            <person name="Lobo-da-Cunha A."/>
            <person name="Vasconcelos V."/>
            <person name="Lage O.M."/>
        </authorList>
    </citation>
    <scope>NUCLEOTIDE SEQUENCE [LARGE SCALE GENOMIC DNA]</scope>
    <source>
        <strain evidence="1 2">ICT_H3.1</strain>
    </source>
</reference>
<gene>
    <name evidence="1" type="ORF">NB063_25370</name>
</gene>
<organism evidence="1 2">
    <name type="scientific">Aporhodopirellula aestuarii</name>
    <dbReference type="NCBI Taxonomy" id="2950107"/>
    <lineage>
        <taxon>Bacteria</taxon>
        <taxon>Pseudomonadati</taxon>
        <taxon>Planctomycetota</taxon>
        <taxon>Planctomycetia</taxon>
        <taxon>Pirellulales</taxon>
        <taxon>Pirellulaceae</taxon>
        <taxon>Aporhodopirellula</taxon>
    </lineage>
</organism>
<comment type="caution">
    <text evidence="1">The sequence shown here is derived from an EMBL/GenBank/DDBJ whole genome shotgun (WGS) entry which is preliminary data.</text>
</comment>
<accession>A0ABT0UBT6</accession>
<protein>
    <submittedName>
        <fullName evidence="1">Uncharacterized protein</fullName>
    </submittedName>
</protein>
<evidence type="ECO:0000313" key="1">
    <source>
        <dbReference type="EMBL" id="MCM2373960.1"/>
    </source>
</evidence>
<proteinExistence type="predicted"/>
<evidence type="ECO:0000313" key="2">
    <source>
        <dbReference type="Proteomes" id="UP001202961"/>
    </source>
</evidence>
<dbReference type="EMBL" id="JAMQBK010000074">
    <property type="protein sequence ID" value="MCM2373960.1"/>
    <property type="molecule type" value="Genomic_DNA"/>
</dbReference>
<dbReference type="Proteomes" id="UP001202961">
    <property type="component" value="Unassembled WGS sequence"/>
</dbReference>
<keyword evidence="2" id="KW-1185">Reference proteome</keyword>
<sequence length="58" mass="6554">MPRLHVITPNQATGPLNETYGSIANMLGMTQFQGVHLPLKFMLGVCYRNISFEMEKNL</sequence>
<dbReference type="RefSeq" id="WP_250931837.1">
    <property type="nucleotide sequence ID" value="NZ_JAMQBK010000074.1"/>
</dbReference>
<name>A0ABT0UBT6_9BACT</name>